<reference evidence="2" key="1">
    <citation type="submission" date="2019-06" db="EMBL/GenBank/DDBJ databases">
        <authorList>
            <person name="Zheng W."/>
        </authorList>
    </citation>
    <scope>NUCLEOTIDE SEQUENCE</scope>
    <source>
        <strain evidence="2">QDHG01</strain>
    </source>
</reference>
<name>A0A8J8NGV1_HALGN</name>
<dbReference type="Proteomes" id="UP000785679">
    <property type="component" value="Unassembled WGS sequence"/>
</dbReference>
<feature type="compositionally biased region" description="Basic and acidic residues" evidence="1">
    <location>
        <begin position="318"/>
        <end position="352"/>
    </location>
</feature>
<feature type="region of interest" description="Disordered" evidence="1">
    <location>
        <begin position="519"/>
        <end position="554"/>
    </location>
</feature>
<feature type="compositionally biased region" description="Polar residues" evidence="1">
    <location>
        <begin position="519"/>
        <end position="535"/>
    </location>
</feature>
<evidence type="ECO:0000313" key="2">
    <source>
        <dbReference type="EMBL" id="TNV74896.1"/>
    </source>
</evidence>
<protein>
    <recommendedName>
        <fullName evidence="4">EF-hand domain-containing protein</fullName>
    </recommendedName>
</protein>
<feature type="region of interest" description="Disordered" evidence="1">
    <location>
        <begin position="419"/>
        <end position="449"/>
    </location>
</feature>
<gene>
    <name evidence="2" type="ORF">FGO68_gene16428</name>
</gene>
<feature type="compositionally biased region" description="Basic and acidic residues" evidence="1">
    <location>
        <begin position="435"/>
        <end position="448"/>
    </location>
</feature>
<evidence type="ECO:0008006" key="4">
    <source>
        <dbReference type="Google" id="ProtNLM"/>
    </source>
</evidence>
<dbReference type="InterPro" id="IPR011992">
    <property type="entry name" value="EF-hand-dom_pair"/>
</dbReference>
<sequence>MKMSPNYQKIISHDTPSGVTQQQKSIAQPVTAPIQKIALPQLQGVKKISPVEDAKIKFEKYLKLIFKDLCAKESGLTQQEVGPKVFLQYMRAQRMSMLLTKRLYEVMSSTMQPTVVLCPTENIQSDGIKKIQPLENQGNLTSGGTHKIITPQQLPPQPASNGGITEFGFVRVIMGIYYGGEQEQREIVYRLLDSSNRGQISQNDLRIFLVHTLSTVKPGHELLENLMKLIIDIEKDIRDDQNKQELASAISKNNDQGLIKSKISNNASHQNMNVNESGINMSILKTSNQQIQPEALRGSKNNIESIHQKRTAKFKGQQAEEHSPDQHDENIEGIVKVDSDEKNPHSASREVDRTPKLQRGFGLKTEAIEALLRITYFPISEKKSSTKSNIRLNGGGPSGLHKTDKILKKKKFLAVPRECEQSKVTSNSRYGQQEEESKRSGIDRERARSGKKIHNQIIDLQPTADDLTEQSSYQCFIPLTRVIIDYMRLMLPSSWLFEKFNLLCLKEAQRIQENEQLLASQQKRPVQHALQNKQKLSMGGKPAAGSADHSGGNFNNSSGGAVSFSITAQNSALNSASQAQIVPLHGVKMAQSSNLARDQSQQRFYEQLEQQQIQYFQKITQNAGNISMSQQQHLLNNNGRFFSNINSHSPSNVNQIVLGGMGGGPTAMAQQNMTLFAAAPIGTPPLQALGRLPSPFYNQSYQRDDQLSGGVRIIQPCSTSNQSNRNAERIMTENIPYQGDGSPLHLNNYGVQSNTGGYPVYKDDRNAPADASKNEVVKNTINTITQQAFEIQQASLRHHELFTRLNAFIQQHGSRQRSHS</sequence>
<keyword evidence="3" id="KW-1185">Reference proteome</keyword>
<evidence type="ECO:0000313" key="3">
    <source>
        <dbReference type="Proteomes" id="UP000785679"/>
    </source>
</evidence>
<dbReference type="EMBL" id="RRYP01016564">
    <property type="protein sequence ID" value="TNV74896.1"/>
    <property type="molecule type" value="Genomic_DNA"/>
</dbReference>
<feature type="compositionally biased region" description="Polar residues" evidence="1">
    <location>
        <begin position="422"/>
        <end position="431"/>
    </location>
</feature>
<organism evidence="2 3">
    <name type="scientific">Halteria grandinella</name>
    <dbReference type="NCBI Taxonomy" id="5974"/>
    <lineage>
        <taxon>Eukaryota</taxon>
        <taxon>Sar</taxon>
        <taxon>Alveolata</taxon>
        <taxon>Ciliophora</taxon>
        <taxon>Intramacronucleata</taxon>
        <taxon>Spirotrichea</taxon>
        <taxon>Stichotrichia</taxon>
        <taxon>Sporadotrichida</taxon>
        <taxon>Halteriidae</taxon>
        <taxon>Halteria</taxon>
    </lineage>
</organism>
<feature type="region of interest" description="Disordered" evidence="1">
    <location>
        <begin position="311"/>
        <end position="352"/>
    </location>
</feature>
<feature type="region of interest" description="Disordered" evidence="1">
    <location>
        <begin position="1"/>
        <end position="24"/>
    </location>
</feature>
<dbReference type="SUPFAM" id="SSF47473">
    <property type="entry name" value="EF-hand"/>
    <property type="match status" value="1"/>
</dbReference>
<comment type="caution">
    <text evidence="2">The sequence shown here is derived from an EMBL/GenBank/DDBJ whole genome shotgun (WGS) entry which is preliminary data.</text>
</comment>
<evidence type="ECO:0000256" key="1">
    <source>
        <dbReference type="SAM" id="MobiDB-lite"/>
    </source>
</evidence>
<dbReference type="AlphaFoldDB" id="A0A8J8NGV1"/>
<accession>A0A8J8NGV1</accession>
<proteinExistence type="predicted"/>